<name>A0A9D4LQP2_DREPO</name>
<dbReference type="Pfam" id="PF05478">
    <property type="entry name" value="Prominin"/>
    <property type="match status" value="1"/>
</dbReference>
<dbReference type="PANTHER" id="PTHR22730:SF1">
    <property type="entry name" value="PROMININ-LIKE PROTEIN"/>
    <property type="match status" value="1"/>
</dbReference>
<protein>
    <submittedName>
        <fullName evidence="8">Uncharacterized protein</fullName>
    </submittedName>
</protein>
<feature type="transmembrane region" description="Helical" evidence="7">
    <location>
        <begin position="387"/>
        <end position="420"/>
    </location>
</feature>
<comment type="caution">
    <text evidence="8">The sequence shown here is derived from an EMBL/GenBank/DDBJ whole genome shotgun (WGS) entry which is preliminary data.</text>
</comment>
<evidence type="ECO:0000313" key="9">
    <source>
        <dbReference type="Proteomes" id="UP000828390"/>
    </source>
</evidence>
<dbReference type="AlphaFoldDB" id="A0A9D4LQP2"/>
<evidence type="ECO:0000256" key="3">
    <source>
        <dbReference type="ARBA" id="ARBA00022692"/>
    </source>
</evidence>
<reference evidence="8" key="2">
    <citation type="submission" date="2020-11" db="EMBL/GenBank/DDBJ databases">
        <authorList>
            <person name="McCartney M.A."/>
            <person name="Auch B."/>
            <person name="Kono T."/>
            <person name="Mallez S."/>
            <person name="Becker A."/>
            <person name="Gohl D.M."/>
            <person name="Silverstein K.A.T."/>
            <person name="Koren S."/>
            <person name="Bechman K.B."/>
            <person name="Herman A."/>
            <person name="Abrahante J.E."/>
            <person name="Garbe J."/>
        </authorList>
    </citation>
    <scope>NUCLEOTIDE SEQUENCE</scope>
    <source>
        <strain evidence="8">Duluth1</strain>
        <tissue evidence="8">Whole animal</tissue>
    </source>
</reference>
<evidence type="ECO:0000256" key="6">
    <source>
        <dbReference type="ARBA" id="ARBA00023180"/>
    </source>
</evidence>
<keyword evidence="4 7" id="KW-1133">Transmembrane helix</keyword>
<dbReference type="PANTHER" id="PTHR22730">
    <property type="entry name" value="PROMININ PROM PROTEIN"/>
    <property type="match status" value="1"/>
</dbReference>
<keyword evidence="3 7" id="KW-0812">Transmembrane</keyword>
<comment type="subcellular location">
    <subcellularLocation>
        <location evidence="1">Membrane</location>
        <topology evidence="1">Multi-pass membrane protein</topology>
    </subcellularLocation>
</comment>
<sequence>VNTLIKVVNNNNYASIQTDWRDVVKTYGGVAACIIMGIIFIVFMPIVGLIYCCCHCCCHKCGGTKEEKDPPHASCKRWTLVILVAVFSTLILVGGVITFLGGELLHRSLTDENSGMLGRLDNSLQGVKTFVNDTTEEVVEQAQKKVIDEGLNKVLPEIQGAANKTVEQIKLSINATSLLKKAKLVGSAANRSKENLEVIQAALTNLTQLQQTINMKLNDTRTNLSTACNSAPCGITIPTLKPDFSGLKGFQTELNKTSEAQNITEFVDQSAKQFDNVSSEVLDNIRTYINDASTQLETINKTFSKEVKTISNRVDLSTPLSDAQTTINDMKKTTKLVGDIIWYVCIGMGCAVLLVVAFVYLGLLFGLCGERPGDRANCCNRGSAANLLCTSICCMFLFAWILMIVVLVTFAAGGLSYLMACRYIKDGIENVGTFEKVLSDGFKINVSSALGVKDLTIAGMFNSCKHDEPVYRALQLKDLVDFDKLVNMSDIIAKVENMTVPDNKVPNITLLSPDLKSQLETFKNASLGDLNFTDYESQINSKLFGNETDLTSIIKQIRTLSDNQTLPEPDRKKFNETADVLQSLMTNEVKMLEAEK</sequence>
<proteinExistence type="inferred from homology"/>
<feature type="non-terminal residue" evidence="8">
    <location>
        <position position="596"/>
    </location>
</feature>
<dbReference type="GO" id="GO:0016020">
    <property type="term" value="C:membrane"/>
    <property type="evidence" value="ECO:0007669"/>
    <property type="project" value="UniProtKB-SubCell"/>
</dbReference>
<keyword evidence="9" id="KW-1185">Reference proteome</keyword>
<keyword evidence="6" id="KW-0325">Glycoprotein</keyword>
<evidence type="ECO:0000256" key="5">
    <source>
        <dbReference type="ARBA" id="ARBA00023136"/>
    </source>
</evidence>
<feature type="transmembrane region" description="Helical" evidence="7">
    <location>
        <begin position="340"/>
        <end position="367"/>
    </location>
</feature>
<evidence type="ECO:0000256" key="1">
    <source>
        <dbReference type="ARBA" id="ARBA00004141"/>
    </source>
</evidence>
<reference evidence="8" key="1">
    <citation type="journal article" date="2019" name="bioRxiv">
        <title>The Genome of the Zebra Mussel, Dreissena polymorpha: A Resource for Invasive Species Research.</title>
        <authorList>
            <person name="McCartney M.A."/>
            <person name="Auch B."/>
            <person name="Kono T."/>
            <person name="Mallez S."/>
            <person name="Zhang Y."/>
            <person name="Obille A."/>
            <person name="Becker A."/>
            <person name="Abrahante J.E."/>
            <person name="Garbe J."/>
            <person name="Badalamenti J.P."/>
            <person name="Herman A."/>
            <person name="Mangelson H."/>
            <person name="Liachko I."/>
            <person name="Sullivan S."/>
            <person name="Sone E.D."/>
            <person name="Koren S."/>
            <person name="Silverstein K.A.T."/>
            <person name="Beckman K.B."/>
            <person name="Gohl D.M."/>
        </authorList>
    </citation>
    <scope>NUCLEOTIDE SEQUENCE</scope>
    <source>
        <strain evidence="8">Duluth1</strain>
        <tissue evidence="8">Whole animal</tissue>
    </source>
</reference>
<feature type="transmembrane region" description="Helical" evidence="7">
    <location>
        <begin position="29"/>
        <end position="57"/>
    </location>
</feature>
<keyword evidence="5 7" id="KW-0472">Membrane</keyword>
<comment type="similarity">
    <text evidence="2">Belongs to the prominin family.</text>
</comment>
<evidence type="ECO:0000313" key="8">
    <source>
        <dbReference type="EMBL" id="KAH3861116.1"/>
    </source>
</evidence>
<dbReference type="Proteomes" id="UP000828390">
    <property type="component" value="Unassembled WGS sequence"/>
</dbReference>
<evidence type="ECO:0000256" key="4">
    <source>
        <dbReference type="ARBA" id="ARBA00022989"/>
    </source>
</evidence>
<dbReference type="InterPro" id="IPR008795">
    <property type="entry name" value="Prominin"/>
</dbReference>
<gene>
    <name evidence="8" type="ORF">DPMN_024044</name>
</gene>
<evidence type="ECO:0000256" key="7">
    <source>
        <dbReference type="SAM" id="Phobius"/>
    </source>
</evidence>
<accession>A0A9D4LQP2</accession>
<feature type="transmembrane region" description="Helical" evidence="7">
    <location>
        <begin position="78"/>
        <end position="100"/>
    </location>
</feature>
<dbReference type="EMBL" id="JAIWYP010000002">
    <property type="protein sequence ID" value="KAH3861116.1"/>
    <property type="molecule type" value="Genomic_DNA"/>
</dbReference>
<organism evidence="8 9">
    <name type="scientific">Dreissena polymorpha</name>
    <name type="common">Zebra mussel</name>
    <name type="synonym">Mytilus polymorpha</name>
    <dbReference type="NCBI Taxonomy" id="45954"/>
    <lineage>
        <taxon>Eukaryota</taxon>
        <taxon>Metazoa</taxon>
        <taxon>Spiralia</taxon>
        <taxon>Lophotrochozoa</taxon>
        <taxon>Mollusca</taxon>
        <taxon>Bivalvia</taxon>
        <taxon>Autobranchia</taxon>
        <taxon>Heteroconchia</taxon>
        <taxon>Euheterodonta</taxon>
        <taxon>Imparidentia</taxon>
        <taxon>Neoheterodontei</taxon>
        <taxon>Myida</taxon>
        <taxon>Dreissenoidea</taxon>
        <taxon>Dreissenidae</taxon>
        <taxon>Dreissena</taxon>
    </lineage>
</organism>
<feature type="non-terminal residue" evidence="8">
    <location>
        <position position="1"/>
    </location>
</feature>
<evidence type="ECO:0000256" key="2">
    <source>
        <dbReference type="ARBA" id="ARBA00006058"/>
    </source>
</evidence>